<keyword evidence="1" id="KW-0472">Membrane</keyword>
<dbReference type="AlphaFoldDB" id="A0A7C8KNI9"/>
<feature type="transmembrane region" description="Helical" evidence="1">
    <location>
        <begin position="73"/>
        <end position="95"/>
    </location>
</feature>
<proteinExistence type="predicted"/>
<feature type="transmembrane region" description="Helical" evidence="1">
    <location>
        <begin position="115"/>
        <end position="133"/>
    </location>
</feature>
<organism evidence="2 3">
    <name type="scientific">Gracilibacillus oryzae</name>
    <dbReference type="NCBI Taxonomy" id="1672701"/>
    <lineage>
        <taxon>Bacteria</taxon>
        <taxon>Bacillati</taxon>
        <taxon>Bacillota</taxon>
        <taxon>Bacilli</taxon>
        <taxon>Bacillales</taxon>
        <taxon>Bacillaceae</taxon>
        <taxon>Gracilibacillus</taxon>
    </lineage>
</organism>
<feature type="transmembrane region" description="Helical" evidence="1">
    <location>
        <begin position="12"/>
        <end position="38"/>
    </location>
</feature>
<dbReference type="OrthoDB" id="2606697at2"/>
<protein>
    <recommendedName>
        <fullName evidence="4">DUF2975 domain-containing protein</fullName>
    </recommendedName>
</protein>
<evidence type="ECO:0000256" key="1">
    <source>
        <dbReference type="SAM" id="Phobius"/>
    </source>
</evidence>
<comment type="caution">
    <text evidence="2">The sequence shown here is derived from an EMBL/GenBank/DDBJ whole genome shotgun (WGS) entry which is preliminary data.</text>
</comment>
<dbReference type="EMBL" id="WEID01000085">
    <property type="protein sequence ID" value="KAB8128078.1"/>
    <property type="molecule type" value="Genomic_DNA"/>
</dbReference>
<evidence type="ECO:0000313" key="2">
    <source>
        <dbReference type="EMBL" id="KAB8128078.1"/>
    </source>
</evidence>
<feature type="transmembrane region" description="Helical" evidence="1">
    <location>
        <begin position="162"/>
        <end position="180"/>
    </location>
</feature>
<dbReference type="RefSeq" id="WP_153406056.1">
    <property type="nucleotide sequence ID" value="NZ_ML762440.1"/>
</dbReference>
<keyword evidence="1" id="KW-0812">Transmembrane</keyword>
<gene>
    <name evidence="2" type="ORF">F9U64_16800</name>
</gene>
<sequence>MKLRALFKFAYLLCSVLFYPALLFSVFSLAYHIAFLWFPDSGFAESLAPFEPFYSYLWIYFEEVPEVYLDRDVIFLSFISSIFFIMLILIGLRVLHKLFKNIYKESLFIEQNVKLLYILGGTDLVLGSIFIYFDGLIFEKVLSALAISNATVEFINIDYVDTIISGIIFIMIGAALKVAVRAIEENKYTI</sequence>
<keyword evidence="3" id="KW-1185">Reference proteome</keyword>
<accession>A0A7C8KNI9</accession>
<name>A0A7C8KNI9_9BACI</name>
<reference evidence="2 3" key="1">
    <citation type="submission" date="2019-10" db="EMBL/GenBank/DDBJ databases">
        <title>Gracilibacillus sp. nov. isolated from rice seeds.</title>
        <authorList>
            <person name="He S."/>
        </authorList>
    </citation>
    <scope>NUCLEOTIDE SEQUENCE [LARGE SCALE GENOMIC DNA]</scope>
    <source>
        <strain evidence="2 3">TD8</strain>
    </source>
</reference>
<dbReference type="Proteomes" id="UP000480246">
    <property type="component" value="Unassembled WGS sequence"/>
</dbReference>
<evidence type="ECO:0008006" key="4">
    <source>
        <dbReference type="Google" id="ProtNLM"/>
    </source>
</evidence>
<evidence type="ECO:0000313" key="3">
    <source>
        <dbReference type="Proteomes" id="UP000480246"/>
    </source>
</evidence>
<keyword evidence="1" id="KW-1133">Transmembrane helix</keyword>